<proteinExistence type="predicted"/>
<dbReference type="AlphaFoldDB" id="A0A0D2DHI8"/>
<dbReference type="EMBL" id="KN847336">
    <property type="protein sequence ID" value="KIW41880.1"/>
    <property type="molecule type" value="Genomic_DNA"/>
</dbReference>
<keyword evidence="3" id="KW-1185">Reference proteome</keyword>
<evidence type="ECO:0000313" key="2">
    <source>
        <dbReference type="EMBL" id="KIW41880.1"/>
    </source>
</evidence>
<organism evidence="2 3">
    <name type="scientific">Exophiala oligosperma</name>
    <dbReference type="NCBI Taxonomy" id="215243"/>
    <lineage>
        <taxon>Eukaryota</taxon>
        <taxon>Fungi</taxon>
        <taxon>Dikarya</taxon>
        <taxon>Ascomycota</taxon>
        <taxon>Pezizomycotina</taxon>
        <taxon>Eurotiomycetes</taxon>
        <taxon>Chaetothyriomycetidae</taxon>
        <taxon>Chaetothyriales</taxon>
        <taxon>Herpotrichiellaceae</taxon>
        <taxon>Exophiala</taxon>
    </lineage>
</organism>
<dbReference type="VEuPathDB" id="FungiDB:PV06_05481"/>
<feature type="compositionally biased region" description="Polar residues" evidence="1">
    <location>
        <begin position="90"/>
        <end position="107"/>
    </location>
</feature>
<reference evidence="2 3" key="1">
    <citation type="submission" date="2015-01" db="EMBL/GenBank/DDBJ databases">
        <title>The Genome Sequence of Exophiala oligosperma CBS72588.</title>
        <authorList>
            <consortium name="The Broad Institute Genomics Platform"/>
            <person name="Cuomo C."/>
            <person name="de Hoog S."/>
            <person name="Gorbushina A."/>
            <person name="Stielow B."/>
            <person name="Teixiera M."/>
            <person name="Abouelleil A."/>
            <person name="Chapman S.B."/>
            <person name="Priest M."/>
            <person name="Young S.K."/>
            <person name="Wortman J."/>
            <person name="Nusbaum C."/>
            <person name="Birren B."/>
        </authorList>
    </citation>
    <scope>NUCLEOTIDE SEQUENCE [LARGE SCALE GENOMIC DNA]</scope>
    <source>
        <strain evidence="2 3">CBS 72588</strain>
    </source>
</reference>
<accession>A0A0D2DHI8</accession>
<protein>
    <submittedName>
        <fullName evidence="2">Uncharacterized protein</fullName>
    </submittedName>
</protein>
<dbReference type="OrthoDB" id="4160581at2759"/>
<feature type="region of interest" description="Disordered" evidence="1">
    <location>
        <begin position="35"/>
        <end position="208"/>
    </location>
</feature>
<dbReference type="HOGENOM" id="CLU_1343104_0_0_1"/>
<evidence type="ECO:0000256" key="1">
    <source>
        <dbReference type="SAM" id="MobiDB-lite"/>
    </source>
</evidence>
<evidence type="ECO:0000313" key="3">
    <source>
        <dbReference type="Proteomes" id="UP000053342"/>
    </source>
</evidence>
<gene>
    <name evidence="2" type="ORF">PV06_05481</name>
</gene>
<feature type="compositionally biased region" description="Polar residues" evidence="1">
    <location>
        <begin position="126"/>
        <end position="146"/>
    </location>
</feature>
<name>A0A0D2DHI8_9EURO</name>
<dbReference type="GeneID" id="27357555"/>
<dbReference type="Proteomes" id="UP000053342">
    <property type="component" value="Unassembled WGS sequence"/>
</dbReference>
<dbReference type="RefSeq" id="XP_016262096.1">
    <property type="nucleotide sequence ID" value="XM_016406492.1"/>
</dbReference>
<feature type="compositionally biased region" description="Basic and acidic residues" evidence="1">
    <location>
        <begin position="149"/>
        <end position="158"/>
    </location>
</feature>
<sequence>MTPSLFSNNHSRGPLYQYWKERSDEESSLRQNRIADARLRSRGQRPISPTPGPSSAVSYADRASRGPPTYQRCTGIGPASEETGETTTTSNTLAGRNVHSPTETDAGSDTLPPYYAVATRGEGTPPVNTSGSRMQNQVSNTTTLPSATEEEKPRLSRNERHHHHHHHIASDETPAQASTMTTTGTTIPFDDDQGNDHQPKRRKSVVGKVGGWLADAASGYTKKQERW</sequence>